<evidence type="ECO:0000313" key="8">
    <source>
        <dbReference type="Proteomes" id="UP000199412"/>
    </source>
</evidence>
<dbReference type="EMBL" id="FNAP01000001">
    <property type="protein sequence ID" value="SDD66172.1"/>
    <property type="molecule type" value="Genomic_DNA"/>
</dbReference>
<evidence type="ECO:0000256" key="2">
    <source>
        <dbReference type="ARBA" id="ARBA00029447"/>
    </source>
</evidence>
<dbReference type="PANTHER" id="PTHR32089:SF112">
    <property type="entry name" value="LYSOZYME-LIKE PROTEIN-RELATED"/>
    <property type="match status" value="1"/>
</dbReference>
<dbReference type="InterPro" id="IPR004089">
    <property type="entry name" value="MCPsignal_dom"/>
</dbReference>
<dbReference type="Gene3D" id="6.10.340.10">
    <property type="match status" value="1"/>
</dbReference>
<sequence length="782" mass="83911">MSIQWRLILSLGGLSLLAAVAMSVVFTIYMERLTVHAEERQLTSLFDNLRSDLAEEGQRALSLATLVAESPTASAAFAAGDRQALLDLYQPAFEAMRETFGVRQFQFHSPPATSFVRIHKPEKFGDDLSGFRSTVVETNRDRTSIQGLERGVAGLGMRGVTPVYHDGQHVGSVEFGLSFDQPFFERFARDYGVNIALYLTTADGRFETFASTHDGVQYLPEDALSTVMNDGTVFRQIDEGDLNIAVLARTITDYAGRPIGVASIALDATPYHAQIADARWLATVGTLMTLAVALLLGYWIARGIAGPVGMVTDTLTRLSNRDFNIHLPETKGTGEVARMVRSLSDFRTKVEQVDAAEHAQAKKLAEVEAQQRTLTAQARTNLRGVVAAAIQANEAIVTLAHMMRDVNAANVQTQTMASAVEEMVSSTREISASSDRAAADAEGARGAAGEGVEGAGRAVETMEGIHGAVRGAADRIDTLAEASTQIGEIVQQIEDIADQTNLLALNATIEAARAGDAGKGFAVVANEVKSLANQTARATEDIRGRITTLRGEMSTIIEAMEKGAGAVEDGRGVVTDLGGQLQNISGSINNVTEKMRDIASILTQQTDAANEIAEGTTTIASLSKRNTEEVLNALKAMDQATAALNEQVSLFAGLGGSLVLVEVAKNDHVVFKKRVVDTVLGRDSWKEHDIPDHNACRLGKWYKSVNDPTLRNHKAYRDLDRPHAEVHALGREAVRKATAGDMDGALEAITGLNRASKEVVDMLSDLSTAVEQIESTRPDGAA</sequence>
<gene>
    <name evidence="7" type="ORF">SAMN05421720_101184</name>
</gene>
<dbReference type="STRING" id="69960.SAMN05421720_101184"/>
<dbReference type="GO" id="GO:0016020">
    <property type="term" value="C:membrane"/>
    <property type="evidence" value="ECO:0007669"/>
    <property type="project" value="InterPro"/>
</dbReference>
<feature type="domain" description="Methyl-accepting transducer" evidence="5">
    <location>
        <begin position="384"/>
        <end position="620"/>
    </location>
</feature>
<reference evidence="7 8" key="1">
    <citation type="submission" date="2016-10" db="EMBL/GenBank/DDBJ databases">
        <authorList>
            <person name="de Groot N.N."/>
        </authorList>
    </citation>
    <scope>NUCLEOTIDE SEQUENCE [LARGE SCALE GENOMIC DNA]</scope>
    <source>
        <strain evidence="7 8">ATCC 700224</strain>
    </source>
</reference>
<dbReference type="OrthoDB" id="1776073at2"/>
<dbReference type="Gene3D" id="1.20.120.30">
    <property type="entry name" value="Aspartate receptor, ligand-binding domain"/>
    <property type="match status" value="1"/>
</dbReference>
<dbReference type="Pfam" id="PF14827">
    <property type="entry name" value="dCache_3"/>
    <property type="match status" value="1"/>
</dbReference>
<dbReference type="GO" id="GO:0007165">
    <property type="term" value="P:signal transduction"/>
    <property type="evidence" value="ECO:0007669"/>
    <property type="project" value="UniProtKB-KW"/>
</dbReference>
<dbReference type="SMART" id="SM00283">
    <property type="entry name" value="MA"/>
    <property type="match status" value="1"/>
</dbReference>
<proteinExistence type="inferred from homology"/>
<dbReference type="PROSITE" id="PS50111">
    <property type="entry name" value="CHEMOTAXIS_TRANSDUC_2"/>
    <property type="match status" value="1"/>
</dbReference>
<evidence type="ECO:0000256" key="4">
    <source>
        <dbReference type="SAM" id="MobiDB-lite"/>
    </source>
</evidence>
<evidence type="ECO:0000256" key="1">
    <source>
        <dbReference type="ARBA" id="ARBA00023224"/>
    </source>
</evidence>
<dbReference type="Gene3D" id="3.30.450.20">
    <property type="entry name" value="PAS domain"/>
    <property type="match status" value="1"/>
</dbReference>
<evidence type="ECO:0000256" key="3">
    <source>
        <dbReference type="PROSITE-ProRule" id="PRU00284"/>
    </source>
</evidence>
<dbReference type="RefSeq" id="WP_092780707.1">
    <property type="nucleotide sequence ID" value="NZ_FNAP01000001.1"/>
</dbReference>
<evidence type="ECO:0000313" key="7">
    <source>
        <dbReference type="EMBL" id="SDD66172.1"/>
    </source>
</evidence>
<dbReference type="SUPFAM" id="SSF58104">
    <property type="entry name" value="Methyl-accepting chemotaxis protein (MCP) signaling domain"/>
    <property type="match status" value="1"/>
</dbReference>
<accession>A0A1G6WJW3</accession>
<protein>
    <submittedName>
        <fullName evidence="7">Methyl-accepting chemotaxis protein</fullName>
    </submittedName>
</protein>
<dbReference type="Gene3D" id="1.10.287.950">
    <property type="entry name" value="Methyl-accepting chemotaxis protein"/>
    <property type="match status" value="1"/>
</dbReference>
<dbReference type="Proteomes" id="UP000199412">
    <property type="component" value="Unassembled WGS sequence"/>
</dbReference>
<dbReference type="InterPro" id="IPR003660">
    <property type="entry name" value="HAMP_dom"/>
</dbReference>
<dbReference type="SMART" id="SM00304">
    <property type="entry name" value="HAMP"/>
    <property type="match status" value="2"/>
</dbReference>
<dbReference type="InterPro" id="IPR025991">
    <property type="entry name" value="Chemoreceptor_zinc-bind_dom"/>
</dbReference>
<dbReference type="AlphaFoldDB" id="A0A1G6WJW3"/>
<keyword evidence="8" id="KW-1185">Reference proteome</keyword>
<dbReference type="Pfam" id="PF13682">
    <property type="entry name" value="CZB"/>
    <property type="match status" value="1"/>
</dbReference>
<organism evidence="7 8">
    <name type="scientific">Rhodospira trueperi</name>
    <dbReference type="NCBI Taxonomy" id="69960"/>
    <lineage>
        <taxon>Bacteria</taxon>
        <taxon>Pseudomonadati</taxon>
        <taxon>Pseudomonadota</taxon>
        <taxon>Alphaproteobacteria</taxon>
        <taxon>Rhodospirillales</taxon>
        <taxon>Rhodospirillaceae</taxon>
        <taxon>Rhodospira</taxon>
    </lineage>
</organism>
<dbReference type="CDD" id="cd11386">
    <property type="entry name" value="MCP_signal"/>
    <property type="match status" value="1"/>
</dbReference>
<evidence type="ECO:0000259" key="6">
    <source>
        <dbReference type="PROSITE" id="PS50885"/>
    </source>
</evidence>
<dbReference type="InterPro" id="IPR029151">
    <property type="entry name" value="Sensor-like_sf"/>
</dbReference>
<keyword evidence="1 3" id="KW-0807">Transducer</keyword>
<name>A0A1G6WJW3_9PROT</name>
<feature type="domain" description="HAMP" evidence="6">
    <location>
        <begin position="302"/>
        <end position="355"/>
    </location>
</feature>
<dbReference type="PROSITE" id="PS50885">
    <property type="entry name" value="HAMP"/>
    <property type="match status" value="1"/>
</dbReference>
<comment type="similarity">
    <text evidence="2">Belongs to the methyl-accepting chemotaxis (MCP) protein family.</text>
</comment>
<evidence type="ECO:0000259" key="5">
    <source>
        <dbReference type="PROSITE" id="PS50111"/>
    </source>
</evidence>
<feature type="region of interest" description="Disordered" evidence="4">
    <location>
        <begin position="431"/>
        <end position="452"/>
    </location>
</feature>
<dbReference type="SUPFAM" id="SSF103190">
    <property type="entry name" value="Sensory domain-like"/>
    <property type="match status" value="1"/>
</dbReference>
<dbReference type="InterPro" id="IPR029150">
    <property type="entry name" value="dCache_3"/>
</dbReference>
<dbReference type="PANTHER" id="PTHR32089">
    <property type="entry name" value="METHYL-ACCEPTING CHEMOTAXIS PROTEIN MCPB"/>
    <property type="match status" value="1"/>
</dbReference>
<dbReference type="Pfam" id="PF00015">
    <property type="entry name" value="MCPsignal"/>
    <property type="match status" value="1"/>
</dbReference>